<evidence type="ECO:0000313" key="3">
    <source>
        <dbReference type="Proteomes" id="UP001530400"/>
    </source>
</evidence>
<accession>A0ABD3NDV2</accession>
<dbReference type="Proteomes" id="UP001530400">
    <property type="component" value="Unassembled WGS sequence"/>
</dbReference>
<evidence type="ECO:0000256" key="1">
    <source>
        <dbReference type="SAM" id="MobiDB-lite"/>
    </source>
</evidence>
<protein>
    <recommendedName>
        <fullName evidence="4">Ubiquitin-like domain-containing protein</fullName>
    </recommendedName>
</protein>
<dbReference type="EMBL" id="JALLPJ020001297">
    <property type="protein sequence ID" value="KAL3770940.1"/>
    <property type="molecule type" value="Genomic_DNA"/>
</dbReference>
<feature type="region of interest" description="Disordered" evidence="1">
    <location>
        <begin position="426"/>
        <end position="461"/>
    </location>
</feature>
<feature type="compositionally biased region" description="Basic and acidic residues" evidence="1">
    <location>
        <begin position="426"/>
        <end position="452"/>
    </location>
</feature>
<sequence>MSEFTIRITGAAPPPFKKPRGKKAAAPAVQQRYNLRISPSTTLHELQSNVFALFNVAAANRSKYAIEFMTGFPPTFLDKEGKNTVDELGIRPNETVIVKISLLESAVPAAKKPATNAKSKAAAKQETNDHADEEEDTEEKTAKITSTTRTKRAAAEAATSTFKEVIKAQNAMMKSEKKATKPSTNSRISTINNIASLSSSPKKQAAKRPPKMEGVGYRLSDSQAIGSPSKRTRRTANTEPMFSSKDDIATTLLSSMSGKGKGNVGNFLRAAMKGAVMKSYEVSRAQVRVSAVQNGDYQMERVKGGSVVDGGVVLGVANDDENALGRTMYQVSYGKGIEGRGRFSEQVEIIGLDALKSTIQTVYNSKTDDEEAGSDGREMLRPAAIAQMSPRMFWSLVYHCTRAEHPSSSSSSIESMLRDTMPDLDWTHLDRGGRKRNLSEKAKENLRQETKADTQNASDGNVEDEVRALEEFEETIMNGLDEHTDENLRQKRLAALSRFNNNEITEDWKLITPVEDDEDELKECILDQNDGISEVLAKTYSSIMMNSQQPCCRNWRELANVSPESLSSKFNAECSKLKLEPPSDDSVINWIDAAQQRSLEEIMLEILDSDQDALELLSEKANSANPWDLIQWSNYPQLLLDAMETSQYSVADAACWISRAKVAIETSKWLEDYSVSIV</sequence>
<name>A0ABD3NDV2_9STRA</name>
<keyword evidence="3" id="KW-1185">Reference proteome</keyword>
<comment type="caution">
    <text evidence="2">The sequence shown here is derived from an EMBL/GenBank/DDBJ whole genome shotgun (WGS) entry which is preliminary data.</text>
</comment>
<dbReference type="AlphaFoldDB" id="A0ABD3NDV2"/>
<organism evidence="2 3">
    <name type="scientific">Cyclotella atomus</name>
    <dbReference type="NCBI Taxonomy" id="382360"/>
    <lineage>
        <taxon>Eukaryota</taxon>
        <taxon>Sar</taxon>
        <taxon>Stramenopiles</taxon>
        <taxon>Ochrophyta</taxon>
        <taxon>Bacillariophyta</taxon>
        <taxon>Coscinodiscophyceae</taxon>
        <taxon>Thalassiosirophycidae</taxon>
        <taxon>Stephanodiscales</taxon>
        <taxon>Stephanodiscaceae</taxon>
        <taxon>Cyclotella</taxon>
    </lineage>
</organism>
<feature type="region of interest" description="Disordered" evidence="1">
    <location>
        <begin position="109"/>
        <end position="159"/>
    </location>
</feature>
<gene>
    <name evidence="2" type="ORF">ACHAWO_002485</name>
</gene>
<proteinExistence type="predicted"/>
<reference evidence="2 3" key="1">
    <citation type="submission" date="2024-10" db="EMBL/GenBank/DDBJ databases">
        <title>Updated reference genomes for cyclostephanoid diatoms.</title>
        <authorList>
            <person name="Roberts W.R."/>
            <person name="Alverson A.J."/>
        </authorList>
    </citation>
    <scope>NUCLEOTIDE SEQUENCE [LARGE SCALE GENOMIC DNA]</scope>
    <source>
        <strain evidence="2 3">AJA010-31</strain>
    </source>
</reference>
<evidence type="ECO:0008006" key="4">
    <source>
        <dbReference type="Google" id="ProtNLM"/>
    </source>
</evidence>
<evidence type="ECO:0000313" key="2">
    <source>
        <dbReference type="EMBL" id="KAL3770940.1"/>
    </source>
</evidence>
<dbReference type="Gene3D" id="3.10.20.90">
    <property type="entry name" value="Phosphatidylinositol 3-kinase Catalytic Subunit, Chain A, domain 1"/>
    <property type="match status" value="1"/>
</dbReference>